<evidence type="ECO:0000313" key="2">
    <source>
        <dbReference type="Proteomes" id="UP000492821"/>
    </source>
</evidence>
<evidence type="ECO:0000313" key="3">
    <source>
        <dbReference type="WBParaSite" id="Pan_g18229.t1"/>
    </source>
</evidence>
<organism evidence="2 3">
    <name type="scientific">Panagrellus redivivus</name>
    <name type="common">Microworm</name>
    <dbReference type="NCBI Taxonomy" id="6233"/>
    <lineage>
        <taxon>Eukaryota</taxon>
        <taxon>Metazoa</taxon>
        <taxon>Ecdysozoa</taxon>
        <taxon>Nematoda</taxon>
        <taxon>Chromadorea</taxon>
        <taxon>Rhabditida</taxon>
        <taxon>Tylenchina</taxon>
        <taxon>Panagrolaimomorpha</taxon>
        <taxon>Panagrolaimoidea</taxon>
        <taxon>Panagrolaimidae</taxon>
        <taxon>Panagrellus</taxon>
    </lineage>
</organism>
<protein>
    <submittedName>
        <fullName evidence="3">IPT/TIG domain-containing protein</fullName>
    </submittedName>
</protein>
<reference evidence="3" key="2">
    <citation type="submission" date="2020-10" db="UniProtKB">
        <authorList>
            <consortium name="WormBaseParasite"/>
        </authorList>
    </citation>
    <scope>IDENTIFICATION</scope>
</reference>
<sequence length="347" mass="37511">MTRNLFPPIRNSSSFILANPMNSGPPTMPSSSSPPGIDLLSTRDEFTNYFFSSKRRLRSYDTYYHPMYVYSQEADAVADRILQGASNLLGVQPVVGPCFPRAELDRALRAIPTYASLGLEGSTLVMASESGDTDISTMPEVATSTTSPRPTRNLRNARRNPAPGSNSGDRDLPKTDGAAGDAPVKPSRTRRRGPKEDAVAADATVTAGKKDPLVVGAKETGAGGGRRRGNRHNTAGDGVNHGPDEFADMDFSNLNFNEPPPTVVSELPNGHGVTIIGTRQPTGEITTRMKYDRQLMLALSHSPFSLAHPDGYTEVVLEMDEIVPPYPRRYIPREYCSPVEPTPAPGV</sequence>
<evidence type="ECO:0000256" key="1">
    <source>
        <dbReference type="SAM" id="MobiDB-lite"/>
    </source>
</evidence>
<feature type="compositionally biased region" description="Low complexity" evidence="1">
    <location>
        <begin position="148"/>
        <end position="163"/>
    </location>
</feature>
<reference evidence="2" key="1">
    <citation type="journal article" date="2013" name="Genetics">
        <title>The draft genome and transcriptome of Panagrellus redivivus are shaped by the harsh demands of a free-living lifestyle.</title>
        <authorList>
            <person name="Srinivasan J."/>
            <person name="Dillman A.R."/>
            <person name="Macchietto M.G."/>
            <person name="Heikkinen L."/>
            <person name="Lakso M."/>
            <person name="Fracchia K.M."/>
            <person name="Antoshechkin I."/>
            <person name="Mortazavi A."/>
            <person name="Wong G."/>
            <person name="Sternberg P.W."/>
        </authorList>
    </citation>
    <scope>NUCLEOTIDE SEQUENCE [LARGE SCALE GENOMIC DNA]</scope>
    <source>
        <strain evidence="2">MT8872</strain>
    </source>
</reference>
<dbReference type="WBParaSite" id="Pan_g18229.t1">
    <property type="protein sequence ID" value="Pan_g18229.t1"/>
    <property type="gene ID" value="Pan_g18229"/>
</dbReference>
<feature type="region of interest" description="Disordered" evidence="1">
    <location>
        <begin position="130"/>
        <end position="241"/>
    </location>
</feature>
<proteinExistence type="predicted"/>
<dbReference type="AlphaFoldDB" id="A0A7E4V9T4"/>
<dbReference type="Proteomes" id="UP000492821">
    <property type="component" value="Unassembled WGS sequence"/>
</dbReference>
<accession>A0A7E4V9T4</accession>
<name>A0A7E4V9T4_PANRE</name>
<keyword evidence="2" id="KW-1185">Reference proteome</keyword>